<accession>A0AB39KVI0</accession>
<dbReference type="SUPFAM" id="SSF81301">
    <property type="entry name" value="Nucleotidyltransferase"/>
    <property type="match status" value="1"/>
</dbReference>
<proteinExistence type="predicted"/>
<name>A0AB39KVI0_9CAUL</name>
<dbReference type="AlphaFoldDB" id="A0AB39KVI0"/>
<sequence>MPISPSLAQSLALTAQACGASRDPWWVIGSAAMALAGLDDKEVADVDVLTSTADAPRVAAALGATPPVGKASGDHFRSCFFTTDATPLDIEVMGDLEVMSNGAWVPVRPRTRRAVDVAGAVIFIPDVAEQIEILRLFGRPKDLARAEKLGAL</sequence>
<dbReference type="RefSeq" id="WP_369060929.1">
    <property type="nucleotide sequence ID" value="NZ_CP158375.1"/>
</dbReference>
<protein>
    <recommendedName>
        <fullName evidence="2">Nucleotidyltransferase family protein</fullName>
    </recommendedName>
</protein>
<dbReference type="EMBL" id="CP158375">
    <property type="protein sequence ID" value="XDO97597.1"/>
    <property type="molecule type" value="Genomic_DNA"/>
</dbReference>
<dbReference type="InterPro" id="IPR043519">
    <property type="entry name" value="NT_sf"/>
</dbReference>
<evidence type="ECO:0008006" key="2">
    <source>
        <dbReference type="Google" id="ProtNLM"/>
    </source>
</evidence>
<reference evidence="1" key="1">
    <citation type="submission" date="2024-06" db="EMBL/GenBank/DDBJ databases">
        <title>Caulobacter inopinatus, sp. nov.</title>
        <authorList>
            <person name="Donachie S.P."/>
        </authorList>
    </citation>
    <scope>NUCLEOTIDE SEQUENCE</scope>
    <source>
        <strain evidence="1">73W</strain>
    </source>
</reference>
<evidence type="ECO:0000313" key="1">
    <source>
        <dbReference type="EMBL" id="XDO97597.1"/>
    </source>
</evidence>
<dbReference type="Gene3D" id="3.30.460.40">
    <property type="match status" value="1"/>
</dbReference>
<gene>
    <name evidence="1" type="ORF">ABOZ73_04015</name>
</gene>
<organism evidence="1">
    <name type="scientific">Caulobacter sp. 73W</name>
    <dbReference type="NCBI Taxonomy" id="3161137"/>
    <lineage>
        <taxon>Bacteria</taxon>
        <taxon>Pseudomonadati</taxon>
        <taxon>Pseudomonadota</taxon>
        <taxon>Alphaproteobacteria</taxon>
        <taxon>Caulobacterales</taxon>
        <taxon>Caulobacteraceae</taxon>
        <taxon>Caulobacter</taxon>
    </lineage>
</organism>